<dbReference type="PANTHER" id="PTHR28629:SF4">
    <property type="entry name" value="TRIOKINASE_FMN CYCLASE"/>
    <property type="match status" value="1"/>
</dbReference>
<dbReference type="PANTHER" id="PTHR28629">
    <property type="entry name" value="TRIOKINASE/FMN CYCLASE"/>
    <property type="match status" value="1"/>
</dbReference>
<reference evidence="2 3" key="1">
    <citation type="submission" date="2018-06" db="EMBL/GenBank/DDBJ databases">
        <authorList>
            <consortium name="Pathogen Informatics"/>
            <person name="Doyle S."/>
        </authorList>
    </citation>
    <scope>NUCLEOTIDE SEQUENCE [LARGE SCALE GENOMIC DNA]</scope>
    <source>
        <strain evidence="2 3">NCTC12961</strain>
    </source>
</reference>
<protein>
    <submittedName>
        <fullName evidence="2">PTS-dependent dihydroxyacetone kinase, dihydroxyacetone-binding subunit dhaK</fullName>
        <ecNumber evidence="2">2.7.-.-</ecNumber>
    </submittedName>
</protein>
<dbReference type="EC" id="2.7.-.-" evidence="2"/>
<evidence type="ECO:0000259" key="1">
    <source>
        <dbReference type="PROSITE" id="PS51481"/>
    </source>
</evidence>
<sequence length="101" mass="10437">MKKLINKVESVLEEQLLGLAEAHPELLVHQEPVFVTRADAPVAGKVAILSGGGSGHEPMHCGFVGEGMLDGACPGEIFTSPTPDKMYECGQAIDGGAGSCC</sequence>
<evidence type="ECO:0000313" key="2">
    <source>
        <dbReference type="EMBL" id="SQI45367.1"/>
    </source>
</evidence>
<dbReference type="InterPro" id="IPR004006">
    <property type="entry name" value="DhaK_dom"/>
</dbReference>
<dbReference type="EMBL" id="LS483469">
    <property type="protein sequence ID" value="SQI45367.1"/>
    <property type="molecule type" value="Genomic_DNA"/>
</dbReference>
<keyword evidence="2" id="KW-0418">Kinase</keyword>
<dbReference type="Pfam" id="PF02733">
    <property type="entry name" value="Dak1"/>
    <property type="match status" value="1"/>
</dbReference>
<proteinExistence type="predicted"/>
<dbReference type="PROSITE" id="PS51481">
    <property type="entry name" value="DHAK"/>
    <property type="match status" value="1"/>
</dbReference>
<keyword evidence="2" id="KW-0808">Transferase</keyword>
<evidence type="ECO:0000313" key="3">
    <source>
        <dbReference type="Proteomes" id="UP000248897"/>
    </source>
</evidence>
<feature type="domain" description="DhaK" evidence="1">
    <location>
        <begin position="7"/>
        <end position="101"/>
    </location>
</feature>
<gene>
    <name evidence="2" type="primary">dhaK_2</name>
    <name evidence="2" type="ORF">NCTC12961_05171</name>
</gene>
<dbReference type="Gene3D" id="3.40.50.10440">
    <property type="entry name" value="Dihydroxyacetone kinase, domain 1"/>
    <property type="match status" value="1"/>
</dbReference>
<dbReference type="InterPro" id="IPR050861">
    <property type="entry name" value="Dihydroxyacetone_Kinase"/>
</dbReference>
<name>A0A2X4V004_SERPL</name>
<dbReference type="GO" id="GO:0004371">
    <property type="term" value="F:glycerone kinase activity"/>
    <property type="evidence" value="ECO:0007669"/>
    <property type="project" value="InterPro"/>
</dbReference>
<dbReference type="AlphaFoldDB" id="A0A2X4V004"/>
<dbReference type="SUPFAM" id="SSF82549">
    <property type="entry name" value="DAK1/DegV-like"/>
    <property type="match status" value="1"/>
</dbReference>
<accession>A0A2X4V004</accession>
<dbReference type="GO" id="GO:0019563">
    <property type="term" value="P:glycerol catabolic process"/>
    <property type="evidence" value="ECO:0007669"/>
    <property type="project" value="TreeGrafter"/>
</dbReference>
<dbReference type="GO" id="GO:0005829">
    <property type="term" value="C:cytosol"/>
    <property type="evidence" value="ECO:0007669"/>
    <property type="project" value="TreeGrafter"/>
</dbReference>
<organism evidence="2 3">
    <name type="scientific">Serratia plymuthica</name>
    <dbReference type="NCBI Taxonomy" id="82996"/>
    <lineage>
        <taxon>Bacteria</taxon>
        <taxon>Pseudomonadati</taxon>
        <taxon>Pseudomonadota</taxon>
        <taxon>Gammaproteobacteria</taxon>
        <taxon>Enterobacterales</taxon>
        <taxon>Yersiniaceae</taxon>
        <taxon>Serratia</taxon>
    </lineage>
</organism>
<dbReference type="Proteomes" id="UP000248897">
    <property type="component" value="Chromosome 1"/>
</dbReference>